<gene>
    <name evidence="7" type="ORF">NQ318_012507</name>
</gene>
<evidence type="ECO:0000256" key="1">
    <source>
        <dbReference type="ARBA" id="ARBA00022723"/>
    </source>
</evidence>
<dbReference type="Proteomes" id="UP001162162">
    <property type="component" value="Unassembled WGS sequence"/>
</dbReference>
<dbReference type="InterPro" id="IPR010507">
    <property type="entry name" value="Znf_MYM"/>
</dbReference>
<feature type="domain" description="TRASH" evidence="6">
    <location>
        <begin position="153"/>
        <end position="188"/>
    </location>
</feature>
<feature type="region of interest" description="Disordered" evidence="5">
    <location>
        <begin position="22"/>
        <end position="44"/>
    </location>
</feature>
<feature type="domain" description="TRASH" evidence="6">
    <location>
        <begin position="272"/>
        <end position="312"/>
    </location>
</feature>
<feature type="domain" description="TRASH" evidence="6">
    <location>
        <begin position="65"/>
        <end position="100"/>
    </location>
</feature>
<comment type="caution">
    <text evidence="7">The sequence shown here is derived from an EMBL/GenBank/DDBJ whole genome shotgun (WGS) entry which is preliminary data.</text>
</comment>
<keyword evidence="4" id="KW-0862">Zinc</keyword>
<dbReference type="SMART" id="SM00746">
    <property type="entry name" value="TRASH"/>
    <property type="match status" value="4"/>
</dbReference>
<evidence type="ECO:0000256" key="5">
    <source>
        <dbReference type="SAM" id="MobiDB-lite"/>
    </source>
</evidence>
<protein>
    <recommendedName>
        <fullName evidence="6">TRASH domain-containing protein</fullName>
    </recommendedName>
</protein>
<dbReference type="EMBL" id="JAPWTK010000723">
    <property type="protein sequence ID" value="KAJ8936688.1"/>
    <property type="molecule type" value="Genomic_DNA"/>
</dbReference>
<keyword evidence="3" id="KW-0863">Zinc-finger</keyword>
<sequence length="327" mass="36921">MRIVKVPMQNCAEKDAASTIPPLRDLSEASGSTQSDNNSEAITGDQAAGSPIIIFKYEKEDLQICNECKLKRKVKYYYTSNNTTKYLCDDNCLNIMKNNQEDKVAFNWEEGSLRVKNFSGAIKEPPSLSFIRKCATCKKFCLSKYQKEIGSHCSSCQGEVKSNSLGKYCVRFGNDIRQFCTTRHVGGPEGFLAPVGDKGQFKDFCSQLCMEKYDIMTNDRPPKVDQGTICSVCKAEKPITIEFELDGSPNYFCSEPCFVAFSFVNNISPGKCAMCRRHFPKAVLEKQTTMYYDNVQHSFCSNSCENIYIIAHRKIVPCSWCKKVKKI</sequence>
<dbReference type="PANTHER" id="PTHR45736">
    <property type="entry name" value="ZINC FINGER MYM-TYPE PROTEIN"/>
    <property type="match status" value="1"/>
</dbReference>
<dbReference type="AlphaFoldDB" id="A0AAV8XDZ4"/>
<keyword evidence="2" id="KW-0677">Repeat</keyword>
<dbReference type="InterPro" id="IPR011017">
    <property type="entry name" value="TRASH_dom"/>
</dbReference>
<dbReference type="InterPro" id="IPR051284">
    <property type="entry name" value="ZnF_MYMT-QRICH1"/>
</dbReference>
<evidence type="ECO:0000259" key="6">
    <source>
        <dbReference type="SMART" id="SM00746"/>
    </source>
</evidence>
<feature type="compositionally biased region" description="Polar residues" evidence="5">
    <location>
        <begin position="29"/>
        <end position="41"/>
    </location>
</feature>
<evidence type="ECO:0000313" key="7">
    <source>
        <dbReference type="EMBL" id="KAJ8936688.1"/>
    </source>
</evidence>
<evidence type="ECO:0000256" key="2">
    <source>
        <dbReference type="ARBA" id="ARBA00022737"/>
    </source>
</evidence>
<accession>A0AAV8XDZ4</accession>
<keyword evidence="1" id="KW-0479">Metal-binding</keyword>
<evidence type="ECO:0000313" key="8">
    <source>
        <dbReference type="Proteomes" id="UP001162162"/>
    </source>
</evidence>
<reference evidence="7" key="1">
    <citation type="journal article" date="2023" name="Insect Mol. Biol.">
        <title>Genome sequencing provides insights into the evolution of gene families encoding plant cell wall-degrading enzymes in longhorned beetles.</title>
        <authorList>
            <person name="Shin N.R."/>
            <person name="Okamura Y."/>
            <person name="Kirsch R."/>
            <person name="Pauchet Y."/>
        </authorList>
    </citation>
    <scope>NUCLEOTIDE SEQUENCE</scope>
    <source>
        <strain evidence="7">AMC_N1</strain>
    </source>
</reference>
<dbReference type="PANTHER" id="PTHR45736:SF1">
    <property type="entry name" value="WITHOUT CHILDREN, ISOFORM B"/>
    <property type="match status" value="1"/>
</dbReference>
<proteinExistence type="predicted"/>
<evidence type="ECO:0000256" key="4">
    <source>
        <dbReference type="ARBA" id="ARBA00022833"/>
    </source>
</evidence>
<dbReference type="GO" id="GO:0008270">
    <property type="term" value="F:zinc ion binding"/>
    <property type="evidence" value="ECO:0007669"/>
    <property type="project" value="UniProtKB-KW"/>
</dbReference>
<keyword evidence="8" id="KW-1185">Reference proteome</keyword>
<organism evidence="7 8">
    <name type="scientific">Aromia moschata</name>
    <dbReference type="NCBI Taxonomy" id="1265417"/>
    <lineage>
        <taxon>Eukaryota</taxon>
        <taxon>Metazoa</taxon>
        <taxon>Ecdysozoa</taxon>
        <taxon>Arthropoda</taxon>
        <taxon>Hexapoda</taxon>
        <taxon>Insecta</taxon>
        <taxon>Pterygota</taxon>
        <taxon>Neoptera</taxon>
        <taxon>Endopterygota</taxon>
        <taxon>Coleoptera</taxon>
        <taxon>Polyphaga</taxon>
        <taxon>Cucujiformia</taxon>
        <taxon>Chrysomeloidea</taxon>
        <taxon>Cerambycidae</taxon>
        <taxon>Cerambycinae</taxon>
        <taxon>Callichromatini</taxon>
        <taxon>Aromia</taxon>
    </lineage>
</organism>
<name>A0AAV8XDZ4_9CUCU</name>
<dbReference type="Pfam" id="PF06467">
    <property type="entry name" value="zf-FCS"/>
    <property type="match status" value="1"/>
</dbReference>
<feature type="domain" description="TRASH" evidence="6">
    <location>
        <begin position="230"/>
        <end position="265"/>
    </location>
</feature>
<evidence type="ECO:0000256" key="3">
    <source>
        <dbReference type="ARBA" id="ARBA00022771"/>
    </source>
</evidence>